<dbReference type="SUPFAM" id="SSF53335">
    <property type="entry name" value="S-adenosyl-L-methionine-dependent methyltransferases"/>
    <property type="match status" value="1"/>
</dbReference>
<feature type="domain" description="PG-1098 ferredoxin-like" evidence="2">
    <location>
        <begin position="279"/>
        <end position="321"/>
    </location>
</feature>
<evidence type="ECO:0000259" key="2">
    <source>
        <dbReference type="Pfam" id="PF22013"/>
    </source>
</evidence>
<evidence type="ECO:0000313" key="3">
    <source>
        <dbReference type="EMBL" id="PRX55331.1"/>
    </source>
</evidence>
<name>A0A2T0MCW3_9FLAO</name>
<comment type="caution">
    <text evidence="3">The sequence shown here is derived from an EMBL/GenBank/DDBJ whole genome shotgun (WGS) entry which is preliminary data.</text>
</comment>
<organism evidence="3 4">
    <name type="scientific">Flagellimonas meridianipacifica</name>
    <dbReference type="NCBI Taxonomy" id="1080225"/>
    <lineage>
        <taxon>Bacteria</taxon>
        <taxon>Pseudomonadati</taxon>
        <taxon>Bacteroidota</taxon>
        <taxon>Flavobacteriia</taxon>
        <taxon>Flavobacteriales</taxon>
        <taxon>Flavobacteriaceae</taxon>
        <taxon>Flagellimonas</taxon>
    </lineage>
</organism>
<dbReference type="OrthoDB" id="1000417at2"/>
<dbReference type="PANTHER" id="PTHR14741">
    <property type="entry name" value="S-ADENOSYLMETHIONINE-DEPENDENT METHYLTRANSFERASE RELATED"/>
    <property type="match status" value="1"/>
</dbReference>
<sequence>MNKLILNTGVQEFIKNKWNADIVSVLLQKPRFHGISQKELVQQLESKKKAKQKLPTWFNADGIYYPPKLHIEQTSSEVTAEYKSNLVNGKTLVDLTGGFGVDTYFFSKKMTRVFHCETNQELSAIAAHNFNQLKVENVTFIPEDGFQFLKSSSATFDWIFVDPSRRDKTKTKVFLLKDCEPNVPDTLPELFQFSKKILVKVSPLLDISQAIKDLQLVKEVHVVAVHNEVKELLFILDRDFDGETLFHAVNLSSGRKDSFVFKQTEEKSQPPNLGLPTKYLYEPNSAILKIGAFKSVGQQFGLRKLHEHSHLYTSDKLIEFPGRRFTIKSNLPYSKNTMKSFKRTKANITTRNFPTTVAQLRKKYEILDGGDDYVFFTKTLDDGKRVIICEKITEPT</sequence>
<dbReference type="InterPro" id="IPR029063">
    <property type="entry name" value="SAM-dependent_MTases_sf"/>
</dbReference>
<gene>
    <name evidence="3" type="ORF">CLV81_3740</name>
</gene>
<accession>A0A2T0MCW3</accession>
<dbReference type="RefSeq" id="WP_106147109.1">
    <property type="nucleotide sequence ID" value="NZ_PVYX01000002.1"/>
</dbReference>
<dbReference type="Pfam" id="PF18096">
    <property type="entry name" value="Thump_like"/>
    <property type="match status" value="1"/>
</dbReference>
<dbReference type="EMBL" id="PVYX01000002">
    <property type="protein sequence ID" value="PRX55331.1"/>
    <property type="molecule type" value="Genomic_DNA"/>
</dbReference>
<dbReference type="InterPro" id="IPR054168">
    <property type="entry name" value="PG_1098_Fer"/>
</dbReference>
<dbReference type="Pfam" id="PF22013">
    <property type="entry name" value="PG_1098_Fer"/>
    <property type="match status" value="1"/>
</dbReference>
<dbReference type="AlphaFoldDB" id="A0A2T0MCW3"/>
<reference evidence="3 4" key="1">
    <citation type="submission" date="2018-03" db="EMBL/GenBank/DDBJ databases">
        <title>Genomic Encyclopedia of Archaeal and Bacterial Type Strains, Phase II (KMG-II): from individual species to whole genera.</title>
        <authorList>
            <person name="Goeker M."/>
        </authorList>
    </citation>
    <scope>NUCLEOTIDE SEQUENCE [LARGE SCALE GENOMIC DNA]</scope>
    <source>
        <strain evidence="3 4">DSM 25027</strain>
    </source>
</reference>
<evidence type="ECO:0000313" key="4">
    <source>
        <dbReference type="Proteomes" id="UP000237640"/>
    </source>
</evidence>
<proteinExistence type="predicted"/>
<feature type="domain" description="THUMP-like" evidence="1">
    <location>
        <begin position="322"/>
        <end position="391"/>
    </location>
</feature>
<protein>
    <submittedName>
        <fullName evidence="3">Uncharacterized protein</fullName>
    </submittedName>
</protein>
<evidence type="ECO:0000259" key="1">
    <source>
        <dbReference type="Pfam" id="PF18096"/>
    </source>
</evidence>
<dbReference type="Gene3D" id="1.10.10.1110">
    <property type="entry name" value="Methyltransferase PG1098, N-terminal domain"/>
    <property type="match status" value="1"/>
</dbReference>
<dbReference type="Proteomes" id="UP000237640">
    <property type="component" value="Unassembled WGS sequence"/>
</dbReference>
<dbReference type="InterPro" id="IPR041497">
    <property type="entry name" value="Thump-like"/>
</dbReference>
<dbReference type="CDD" id="cd02440">
    <property type="entry name" value="AdoMet_MTases"/>
    <property type="match status" value="1"/>
</dbReference>
<dbReference type="PANTHER" id="PTHR14741:SF32">
    <property type="entry name" value="TRIMETHYLGUANOSINE SYNTHASE"/>
    <property type="match status" value="1"/>
</dbReference>
<dbReference type="Gene3D" id="3.40.50.150">
    <property type="entry name" value="Vaccinia Virus protein VP39"/>
    <property type="match status" value="1"/>
</dbReference>
<keyword evidence="4" id="KW-1185">Reference proteome</keyword>